<dbReference type="STRING" id="796925.A0A137P7T5"/>
<feature type="compositionally biased region" description="Polar residues" evidence="1">
    <location>
        <begin position="296"/>
        <end position="309"/>
    </location>
</feature>
<keyword evidence="3" id="KW-1185">Reference proteome</keyword>
<evidence type="ECO:0000313" key="3">
    <source>
        <dbReference type="Proteomes" id="UP000070444"/>
    </source>
</evidence>
<dbReference type="AlphaFoldDB" id="A0A137P7T5"/>
<reference evidence="2 3" key="1">
    <citation type="journal article" date="2015" name="Genome Biol. Evol.">
        <title>Phylogenomic analyses indicate that early fungi evolved digesting cell walls of algal ancestors of land plants.</title>
        <authorList>
            <person name="Chang Y."/>
            <person name="Wang S."/>
            <person name="Sekimoto S."/>
            <person name="Aerts A.L."/>
            <person name="Choi C."/>
            <person name="Clum A."/>
            <person name="LaButti K.M."/>
            <person name="Lindquist E.A."/>
            <person name="Yee Ngan C."/>
            <person name="Ohm R.A."/>
            <person name="Salamov A.A."/>
            <person name="Grigoriev I.V."/>
            <person name="Spatafora J.W."/>
            <person name="Berbee M.L."/>
        </authorList>
    </citation>
    <scope>NUCLEOTIDE SEQUENCE [LARGE SCALE GENOMIC DNA]</scope>
    <source>
        <strain evidence="2 3">NRRL 28638</strain>
    </source>
</reference>
<feature type="compositionally biased region" description="Gly residues" evidence="1">
    <location>
        <begin position="460"/>
        <end position="479"/>
    </location>
</feature>
<evidence type="ECO:0000313" key="2">
    <source>
        <dbReference type="EMBL" id="KXN71004.1"/>
    </source>
</evidence>
<gene>
    <name evidence="2" type="ORF">CONCODRAFT_6379</name>
</gene>
<name>A0A137P7T5_CONC2</name>
<dbReference type="Proteomes" id="UP000070444">
    <property type="component" value="Unassembled WGS sequence"/>
</dbReference>
<sequence length="485" mass="54233">MTDVMMSFRLPQKIYKSKYLIQIPLTMALCSLLGWKEKLLYGYLIKPAEFRNGMGFDGFNAAIVSEYTWLLQTLIELMNPKKLTNLPLEFNSINLEITKACDTLLLESGNLVKSLLRQGFDVDMIPQVLNKLPAARAAINEREFSKATIDALLKGSDCQKWFGICLSGHIAKFVEYEAWGVDFKKDFLDSIMKTSNQYFEKLPFHNFTLKQYISPSQVKDALVLIMKNYPNCKSDMNTLINSLPFDTAIAESTRLSPPTQSPRFNSKFQYAYLSWKVTQISSPQTTSPSNKAARPTTPTNASHQPSSRGGNEFPNDDYHSGKRGSANMDYDDPPPSKLSNMGGYGKKYKGHNVDNNNYRPPQSQNYTKPPRANSSNIQNPRGNKSPNNLQQNNVRPNIPQYHSQHSQSQPFREGRGGRMQDSGSRPQPGRNPGGYASNNRDPDDRFTHNNNRPRGKSFPRGGGSGSTRGGRSSGGGGSRRGSNVE</sequence>
<feature type="compositionally biased region" description="Polar residues" evidence="1">
    <location>
        <begin position="353"/>
        <end position="395"/>
    </location>
</feature>
<dbReference type="EMBL" id="KQ964487">
    <property type="protein sequence ID" value="KXN71004.1"/>
    <property type="molecule type" value="Genomic_DNA"/>
</dbReference>
<feature type="region of interest" description="Disordered" evidence="1">
    <location>
        <begin position="281"/>
        <end position="485"/>
    </location>
</feature>
<proteinExistence type="predicted"/>
<evidence type="ECO:0000256" key="1">
    <source>
        <dbReference type="SAM" id="MobiDB-lite"/>
    </source>
</evidence>
<organism evidence="2 3">
    <name type="scientific">Conidiobolus coronatus (strain ATCC 28846 / CBS 209.66 / NRRL 28638)</name>
    <name type="common">Delacroixia coronata</name>
    <dbReference type="NCBI Taxonomy" id="796925"/>
    <lineage>
        <taxon>Eukaryota</taxon>
        <taxon>Fungi</taxon>
        <taxon>Fungi incertae sedis</taxon>
        <taxon>Zoopagomycota</taxon>
        <taxon>Entomophthoromycotina</taxon>
        <taxon>Entomophthoromycetes</taxon>
        <taxon>Entomophthorales</taxon>
        <taxon>Ancylistaceae</taxon>
        <taxon>Conidiobolus</taxon>
    </lineage>
</organism>
<accession>A0A137P7T5</accession>
<protein>
    <submittedName>
        <fullName evidence="2">Uncharacterized protein</fullName>
    </submittedName>
</protein>